<dbReference type="CDD" id="cd04791">
    <property type="entry name" value="LanC_SerThrkinase"/>
    <property type="match status" value="1"/>
</dbReference>
<dbReference type="SMART" id="SM01260">
    <property type="entry name" value="LANC_like"/>
    <property type="match status" value="1"/>
</dbReference>
<dbReference type="SMART" id="SM00220">
    <property type="entry name" value="S_TKc"/>
    <property type="match status" value="1"/>
</dbReference>
<feature type="domain" description="Protein kinase" evidence="8">
    <location>
        <begin position="224"/>
        <end position="510"/>
    </location>
</feature>
<keyword evidence="4" id="KW-0547">Nucleotide-binding</keyword>
<evidence type="ECO:0000256" key="2">
    <source>
        <dbReference type="ARBA" id="ARBA00022527"/>
    </source>
</evidence>
<dbReference type="Gene3D" id="1.50.10.10">
    <property type="match status" value="1"/>
</dbReference>
<dbReference type="RefSeq" id="WP_315994090.1">
    <property type="nucleotide sequence ID" value="NZ_JAWDIS010000001.1"/>
</dbReference>
<keyword evidence="3" id="KW-0808">Transferase</keyword>
<gene>
    <name evidence="9" type="primary">lanKC</name>
    <name evidence="9" type="ORF">RWH45_06625</name>
</gene>
<dbReference type="NCBIfam" id="NF038151">
    <property type="entry name" value="lanthi_synth_III"/>
    <property type="match status" value="1"/>
</dbReference>
<dbReference type="PANTHER" id="PTHR43289">
    <property type="entry name" value="MITOGEN-ACTIVATED PROTEIN KINASE KINASE KINASE 20-RELATED"/>
    <property type="match status" value="1"/>
</dbReference>
<evidence type="ECO:0000259" key="8">
    <source>
        <dbReference type="PROSITE" id="PS50011"/>
    </source>
</evidence>
<keyword evidence="5" id="KW-0418">Kinase</keyword>
<sequence>MDAIYPVFARANPVFYDHPRRTRRTSTERTFTAETQPGWISSDDGIWTYHQPPELVLPEQGWKVHLSCVAERAEELLHIANAYCTEHALAFKHLSTRGVLDSTNAKDASREGSGKFVTIYTVSDEVLHLALSVLGHLTADIPGPHILSDLKWREGPVYARYGGFRQMFVDAAGARVPAIRHPDGHLVPDIRAPVFAPPAWAPIPDFLADLVQTYADVRPPDGFPEITGVLHHSNAGGIYTAREDGRDVILKEARPHTGFTSDGRDAIERSRDEGTALTTLASVPDVARLLRRFEVHGHHYLVLGKAPGVPLHQAVVARHPLVSADAMPGDIDDYRAWARRLARRLRRVVAAVHAHGLTHGDLHPGNFLVDDDGEVTLMDFEMARPVAGDARTVIGAPGFVPPPQLTGINADLFALHRIEMFLYAPLTPLLDLHESTQQQLGTWISERFHLGEGDTFLRPSSAPSTAPEVSVAELSAQLLADATPEREDRLWPGDPAQFEEPRYALAHGALGPLLALHTADGPLPDELLDWAVRACHAEPPRSGLMDGLDGAAATLETLGRTEVADALLERALATPLRWDAPGLYSGPAGAALAWLRLHDRHPEVLTRARAVFDELAERAGAWESRSSDPVGTGLAGLLRGPSGEAILAMRLYDLSGDSSLLTLAANAIRTDLARCVEGPDGALLLNEGWRLMPYLGGGSSGVAVAAAELDRRSPHSDISALLEPLRRAAAPEFVLEPGLVQGRAGLMLALAAVRGDASTVPFIDRHRRMMRLYAVPRPHGVGIPGRSLLRLSCDLLTGSAGVLWAWASLRADARRTLPFIDLPPVEAPLGRALTPGGGETHGLPAFPPEPRAH</sequence>
<dbReference type="SUPFAM" id="SSF158745">
    <property type="entry name" value="LanC-like"/>
    <property type="match status" value="1"/>
</dbReference>
<evidence type="ECO:0000313" key="10">
    <source>
        <dbReference type="Proteomes" id="UP001263371"/>
    </source>
</evidence>
<dbReference type="Gene3D" id="1.10.510.10">
    <property type="entry name" value="Transferase(Phosphotransferase) domain 1"/>
    <property type="match status" value="1"/>
</dbReference>
<evidence type="ECO:0000256" key="5">
    <source>
        <dbReference type="ARBA" id="ARBA00022777"/>
    </source>
</evidence>
<accession>A0ABU3T6C4</accession>
<dbReference type="InterPro" id="IPR000719">
    <property type="entry name" value="Prot_kinase_dom"/>
</dbReference>
<comment type="caution">
    <text evidence="9">The sequence shown here is derived from an EMBL/GenBank/DDBJ whole genome shotgun (WGS) entry which is preliminary data.</text>
</comment>
<evidence type="ECO:0000256" key="6">
    <source>
        <dbReference type="ARBA" id="ARBA00022840"/>
    </source>
</evidence>
<proteinExistence type="predicted"/>
<keyword evidence="2" id="KW-0723">Serine/threonine-protein kinase</keyword>
<evidence type="ECO:0000256" key="1">
    <source>
        <dbReference type="ARBA" id="ARBA00012513"/>
    </source>
</evidence>
<dbReference type="PROSITE" id="PS50011">
    <property type="entry name" value="PROTEIN_KINASE_DOM"/>
    <property type="match status" value="1"/>
</dbReference>
<dbReference type="SUPFAM" id="SSF56112">
    <property type="entry name" value="Protein kinase-like (PK-like)"/>
    <property type="match status" value="1"/>
</dbReference>
<evidence type="ECO:0000256" key="3">
    <source>
        <dbReference type="ARBA" id="ARBA00022679"/>
    </source>
</evidence>
<evidence type="ECO:0000256" key="4">
    <source>
        <dbReference type="ARBA" id="ARBA00022741"/>
    </source>
</evidence>
<dbReference type="EMBL" id="JAWDIS010000001">
    <property type="protein sequence ID" value="MDU0366884.1"/>
    <property type="molecule type" value="Genomic_DNA"/>
</dbReference>
<dbReference type="PANTHER" id="PTHR43289:SF6">
    <property type="entry name" value="SERINE_THREONINE-PROTEIN KINASE NEKL-3"/>
    <property type="match status" value="1"/>
</dbReference>
<dbReference type="InterPro" id="IPR012341">
    <property type="entry name" value="6hp_glycosidase-like_sf"/>
</dbReference>
<organism evidence="9 10">
    <name type="scientific">Microbacterium galbum</name>
    <dbReference type="NCBI Taxonomy" id="3075994"/>
    <lineage>
        <taxon>Bacteria</taxon>
        <taxon>Bacillati</taxon>
        <taxon>Actinomycetota</taxon>
        <taxon>Actinomycetes</taxon>
        <taxon>Micrococcales</taxon>
        <taxon>Microbacteriaceae</taxon>
        <taxon>Microbacterium</taxon>
    </lineage>
</organism>
<dbReference type="InterPro" id="IPR058053">
    <property type="entry name" value="RamC_C"/>
</dbReference>
<dbReference type="Pfam" id="PF25816">
    <property type="entry name" value="RamC_N"/>
    <property type="match status" value="1"/>
</dbReference>
<dbReference type="Gene3D" id="1.50.10.20">
    <property type="match status" value="1"/>
</dbReference>
<keyword evidence="10" id="KW-1185">Reference proteome</keyword>
<name>A0ABU3T6C4_9MICO</name>
<dbReference type="Proteomes" id="UP001263371">
    <property type="component" value="Unassembled WGS sequence"/>
</dbReference>
<dbReference type="Pfam" id="PF00069">
    <property type="entry name" value="Pkinase"/>
    <property type="match status" value="1"/>
</dbReference>
<dbReference type="InterPro" id="IPR057929">
    <property type="entry name" value="RamC_N"/>
</dbReference>
<evidence type="ECO:0000313" key="9">
    <source>
        <dbReference type="EMBL" id="MDU0366884.1"/>
    </source>
</evidence>
<dbReference type="InterPro" id="IPR053524">
    <property type="entry name" value="Aerial_hyphae_peptide-synth"/>
</dbReference>
<evidence type="ECO:0000256" key="7">
    <source>
        <dbReference type="SAM" id="MobiDB-lite"/>
    </source>
</evidence>
<dbReference type="EC" id="2.7.11.1" evidence="1"/>
<dbReference type="InterPro" id="IPR007822">
    <property type="entry name" value="LANC-like"/>
</dbReference>
<dbReference type="InterPro" id="IPR011009">
    <property type="entry name" value="Kinase-like_dom_sf"/>
</dbReference>
<protein>
    <recommendedName>
        <fullName evidence="1">non-specific serine/threonine protein kinase</fullName>
        <ecNumber evidence="1">2.7.11.1</ecNumber>
    </recommendedName>
</protein>
<feature type="region of interest" description="Disordered" evidence="7">
    <location>
        <begin position="830"/>
        <end position="853"/>
    </location>
</feature>
<keyword evidence="6" id="KW-0067">ATP-binding</keyword>
<reference evidence="9 10" key="1">
    <citation type="submission" date="2023-09" db="EMBL/GenBank/DDBJ databases">
        <title>Microbacterium fusihabitans sp. nov., Microbacterium phycihabitans sp. nov., and Microbacterium cervinum sp. nov., isolated from dried seaweeds of beach.</title>
        <authorList>
            <person name="Lee S.D."/>
        </authorList>
    </citation>
    <scope>NUCLEOTIDE SEQUENCE [LARGE SCALE GENOMIC DNA]</scope>
    <source>
        <strain evidence="9 10">KSW4-17</strain>
    </source>
</reference>